<reference evidence="3" key="2">
    <citation type="submission" date="2018-03" db="EMBL/GenBank/DDBJ databases">
        <authorList>
            <person name="Derbyshire K."/>
            <person name="Gray T.A."/>
            <person name="Champion M."/>
        </authorList>
    </citation>
    <scope>NUCLEOTIDE SEQUENCE [LARGE SCALE GENOMIC DNA]</scope>
    <source>
        <strain evidence="3">MKD8</strain>
    </source>
</reference>
<feature type="transmembrane region" description="Helical" evidence="1">
    <location>
        <begin position="98"/>
        <end position="121"/>
    </location>
</feature>
<reference evidence="2 3" key="1">
    <citation type="journal article" date="2013" name="Genome Announc.">
        <title>Draft genome sequence of MKD8, a conjugal recipient Mycobacterium smegmatis strain.</title>
        <authorList>
            <person name="Gray T.A."/>
            <person name="Palumbo M.J."/>
            <person name="Derbyshire K.M."/>
        </authorList>
    </citation>
    <scope>NUCLEOTIDE SEQUENCE [LARGE SCALE GENOMIC DNA]</scope>
    <source>
        <strain evidence="2 3">MKD8</strain>
    </source>
</reference>
<protein>
    <submittedName>
        <fullName evidence="2">Uncharacterized protein</fullName>
    </submittedName>
</protein>
<organism evidence="2 3">
    <name type="scientific">Mycolicibacterium smegmatis (strain MKD8)</name>
    <name type="common">Mycobacterium smegmatis</name>
    <dbReference type="NCBI Taxonomy" id="1214915"/>
    <lineage>
        <taxon>Bacteria</taxon>
        <taxon>Bacillati</taxon>
        <taxon>Actinomycetota</taxon>
        <taxon>Actinomycetes</taxon>
        <taxon>Mycobacteriales</taxon>
        <taxon>Mycobacteriaceae</taxon>
        <taxon>Mycolicibacterium</taxon>
    </lineage>
</organism>
<keyword evidence="1" id="KW-0812">Transmembrane</keyword>
<keyword evidence="1" id="KW-0472">Membrane</keyword>
<accession>A0A2U9PZ46</accession>
<evidence type="ECO:0000313" key="2">
    <source>
        <dbReference type="EMBL" id="AWT57062.1"/>
    </source>
</evidence>
<sequence length="226" mass="23700">MDSLVTVIVPAFVGVLTAVAAVIGLEYRDVDAFERRRAIWQWLLVLLATVATAGATNSASGVGHLVTAAALGTFAAAAVILAHFMWRRRVPDAEPRIVGLATSAAVLAVLVVASSVTLTYMQGKGCREVDPLIQSSMASSGAILPVFDANQGPTTGDFDNWAKVIREQALAVTVGGEIGERANKIGDLAGQIADAYRAGDKNKHAALGADYYDELKVLLTKCHPQG</sequence>
<dbReference type="EMBL" id="CP027541">
    <property type="protein sequence ID" value="AWT57062.1"/>
    <property type="molecule type" value="Genomic_DNA"/>
</dbReference>
<proteinExistence type="predicted"/>
<evidence type="ECO:0000313" key="3">
    <source>
        <dbReference type="Proteomes" id="UP000011200"/>
    </source>
</evidence>
<evidence type="ECO:0000256" key="1">
    <source>
        <dbReference type="SAM" id="Phobius"/>
    </source>
</evidence>
<feature type="transmembrane region" description="Helical" evidence="1">
    <location>
        <begin position="65"/>
        <end position="86"/>
    </location>
</feature>
<dbReference type="AlphaFoldDB" id="A0A2U9PZ46"/>
<name>A0A2U9PZ46_MYCSE</name>
<dbReference type="Proteomes" id="UP000011200">
    <property type="component" value="Chromosome"/>
</dbReference>
<dbReference type="RefSeq" id="WP_003897648.1">
    <property type="nucleotide sequence ID" value="NZ_CP027541.1"/>
</dbReference>
<feature type="transmembrane region" description="Helical" evidence="1">
    <location>
        <begin position="6"/>
        <end position="27"/>
    </location>
</feature>
<keyword evidence="1" id="KW-1133">Transmembrane helix</keyword>
<feature type="transmembrane region" description="Helical" evidence="1">
    <location>
        <begin position="39"/>
        <end position="59"/>
    </location>
</feature>
<gene>
    <name evidence="2" type="ORF">D806_061240</name>
</gene>